<proteinExistence type="predicted"/>
<sequence length="134" mass="14749">MLTYVGRGYSPAFTQNYDRIASRISNGEEILIVCGPDDICSPLLAEKAPHCLRKNVAERDRNAATALQRVLARPVAPGIRLAPDASLLERMRTAFAKGRTRKACLGCEWSTLCSSVADRRFADTALLVQESIIR</sequence>
<dbReference type="InterPro" id="IPR009702">
    <property type="entry name" value="DUF1284"/>
</dbReference>
<comment type="caution">
    <text evidence="1">The sequence shown here is derived from an EMBL/GenBank/DDBJ whole genome shotgun (WGS) entry which is preliminary data.</text>
</comment>
<evidence type="ECO:0000313" key="1">
    <source>
        <dbReference type="EMBL" id="EKF43562.1"/>
    </source>
</evidence>
<dbReference type="Proteomes" id="UP000007374">
    <property type="component" value="Unassembled WGS sequence"/>
</dbReference>
<reference evidence="1 2" key="1">
    <citation type="journal article" date="2012" name="J. Bacteriol.">
        <title>Genome Sequence of Nitratireductor indicus Type Strain C115.</title>
        <authorList>
            <person name="Lai Q."/>
            <person name="Li G."/>
            <person name="Yu Z."/>
            <person name="Shao Z."/>
        </authorList>
    </citation>
    <scope>NUCLEOTIDE SEQUENCE [LARGE SCALE GENOMIC DNA]</scope>
    <source>
        <strain evidence="1 2">C115</strain>
    </source>
</reference>
<dbReference type="PATRIC" id="fig|1231190.3.peg.1262"/>
<protein>
    <recommendedName>
        <fullName evidence="3">2Fe-2S ferredoxin</fullName>
    </recommendedName>
</protein>
<dbReference type="STRING" id="721133.SAMN05216176_101102"/>
<dbReference type="Pfam" id="PF06935">
    <property type="entry name" value="DUF1284"/>
    <property type="match status" value="1"/>
</dbReference>
<organism evidence="1 2">
    <name type="scientific">Nitratireductor indicus C115</name>
    <dbReference type="NCBI Taxonomy" id="1231190"/>
    <lineage>
        <taxon>Bacteria</taxon>
        <taxon>Pseudomonadati</taxon>
        <taxon>Pseudomonadota</taxon>
        <taxon>Alphaproteobacteria</taxon>
        <taxon>Hyphomicrobiales</taxon>
        <taxon>Phyllobacteriaceae</taxon>
        <taxon>Nitratireductor</taxon>
    </lineage>
</organism>
<dbReference type="EMBL" id="AMSI01000003">
    <property type="protein sequence ID" value="EKF43562.1"/>
    <property type="molecule type" value="Genomic_DNA"/>
</dbReference>
<accession>K2PRA4</accession>
<keyword evidence="2" id="KW-1185">Reference proteome</keyword>
<evidence type="ECO:0008006" key="3">
    <source>
        <dbReference type="Google" id="ProtNLM"/>
    </source>
</evidence>
<name>K2PRA4_9HYPH</name>
<gene>
    <name evidence="1" type="ORF">NA8A_06003</name>
</gene>
<dbReference type="eggNOG" id="COG3543">
    <property type="taxonomic scope" value="Bacteria"/>
</dbReference>
<evidence type="ECO:0000313" key="2">
    <source>
        <dbReference type="Proteomes" id="UP000007374"/>
    </source>
</evidence>
<dbReference type="AlphaFoldDB" id="K2PRA4"/>